<evidence type="ECO:0000313" key="13">
    <source>
        <dbReference type="EMBL" id="AKL93960.1"/>
    </source>
</evidence>
<dbReference type="UniPathway" id="UPA00053">
    <property type="reaction ID" value="UER00090"/>
</dbReference>
<dbReference type="EC" id="4.2.3.5" evidence="3 11"/>
<proteinExistence type="inferred from homology"/>
<dbReference type="PIRSF" id="PIRSF001456">
    <property type="entry name" value="Chorismate_synth"/>
    <property type="match status" value="1"/>
</dbReference>
<evidence type="ECO:0000256" key="12">
    <source>
        <dbReference type="RuleBase" id="RU000605"/>
    </source>
</evidence>
<evidence type="ECO:0000256" key="6">
    <source>
        <dbReference type="ARBA" id="ARBA00022643"/>
    </source>
</evidence>
<dbReference type="CDD" id="cd07304">
    <property type="entry name" value="Chorismate_synthase"/>
    <property type="match status" value="1"/>
</dbReference>
<dbReference type="HAMAP" id="MF_00300">
    <property type="entry name" value="Chorismate_synth"/>
    <property type="match status" value="1"/>
</dbReference>
<dbReference type="PANTHER" id="PTHR21085">
    <property type="entry name" value="CHORISMATE SYNTHASE"/>
    <property type="match status" value="1"/>
</dbReference>
<keyword evidence="8 11" id="KW-0521">NADP</keyword>
<dbReference type="STRING" id="84022.CACET_c04440"/>
<dbReference type="EMBL" id="CP009687">
    <property type="protein sequence ID" value="AKL93960.1"/>
    <property type="molecule type" value="Genomic_DNA"/>
</dbReference>
<feature type="binding site" evidence="11">
    <location>
        <begin position="128"/>
        <end position="130"/>
    </location>
    <ligand>
        <name>FMN</name>
        <dbReference type="ChEBI" id="CHEBI:58210"/>
    </ligand>
</feature>
<dbReference type="OrthoDB" id="9771806at2"/>
<dbReference type="InterPro" id="IPR000453">
    <property type="entry name" value="Chorismate_synth"/>
</dbReference>
<comment type="function">
    <text evidence="11">Catalyzes the anti-1,4-elimination of the C-3 phosphate and the C-6 proR hydrogen from 5-enolpyruvylshikimate-3-phosphate (EPSP) to yield chorismate, which is the branch point compound that serves as the starting substrate for the three terminal pathways of aromatic amino acid biosynthesis. This reaction introduces a second double bond into the aromatic ring system.</text>
</comment>
<keyword evidence="4 11" id="KW-0028">Amino-acid biosynthesis</keyword>
<dbReference type="Pfam" id="PF01264">
    <property type="entry name" value="Chorismate_synt"/>
    <property type="match status" value="1"/>
</dbReference>
<name>A0A0D8IHK2_9CLOT</name>
<evidence type="ECO:0000256" key="5">
    <source>
        <dbReference type="ARBA" id="ARBA00022630"/>
    </source>
</evidence>
<keyword evidence="10 11" id="KW-0456">Lyase</keyword>
<reference evidence="13 14" key="1">
    <citation type="submission" date="2014-10" db="EMBL/GenBank/DDBJ databases">
        <title>Genome sequence of Clostridium aceticum DSM 1496.</title>
        <authorList>
            <person name="Poehlein A."/>
            <person name="Schiel-Bengelsdorf B."/>
            <person name="Gottschalk G."/>
            <person name="Duerre P."/>
            <person name="Daniel R."/>
        </authorList>
    </citation>
    <scope>NUCLEOTIDE SEQUENCE [LARGE SCALE GENOMIC DNA]</scope>
    <source>
        <strain evidence="13 14">DSM 1496</strain>
    </source>
</reference>
<evidence type="ECO:0000256" key="9">
    <source>
        <dbReference type="ARBA" id="ARBA00023141"/>
    </source>
</evidence>
<evidence type="ECO:0000313" key="14">
    <source>
        <dbReference type="Proteomes" id="UP000035704"/>
    </source>
</evidence>
<dbReference type="GO" id="GO:0005829">
    <property type="term" value="C:cytosol"/>
    <property type="evidence" value="ECO:0007669"/>
    <property type="project" value="TreeGrafter"/>
</dbReference>
<feature type="binding site" evidence="11">
    <location>
        <position position="292"/>
    </location>
    <ligand>
        <name>FMN</name>
        <dbReference type="ChEBI" id="CHEBI:58210"/>
    </ligand>
</feature>
<feature type="binding site" evidence="11">
    <location>
        <position position="40"/>
    </location>
    <ligand>
        <name>NADP(+)</name>
        <dbReference type="ChEBI" id="CHEBI:58349"/>
    </ligand>
</feature>
<comment type="similarity">
    <text evidence="2 11 12">Belongs to the chorismate synthase family.</text>
</comment>
<comment type="subunit">
    <text evidence="11">Homotetramer.</text>
</comment>
<gene>
    <name evidence="11 13" type="primary">aroC</name>
    <name evidence="13" type="ORF">CACET_c04440</name>
</gene>
<dbReference type="RefSeq" id="WP_044823167.1">
    <property type="nucleotide sequence ID" value="NZ_CP009687.1"/>
</dbReference>
<dbReference type="GO" id="GO:0009423">
    <property type="term" value="P:chorismate biosynthetic process"/>
    <property type="evidence" value="ECO:0007669"/>
    <property type="project" value="UniProtKB-UniRule"/>
</dbReference>
<dbReference type="InterPro" id="IPR020541">
    <property type="entry name" value="Chorismate_synthase_CS"/>
</dbReference>
<sequence>MFRLLTAGESHGKSLVGMVEGFPSNVAIDIAQINKNLARRQGGYGRGGRMQIEKDQAEILSGIRGGKTLGSPISFLIKNKDYENWEPYMNPIDVDGETKKVTQPRPGHADLTGAIKYGFSDIRNVLERSSARETAVRVAVGSLAQQLMQVFNIEVFSHVTAIGGASFPEKIKDIEKIKAAESSEVRCCDAKIEKAMIEEIKSAKEKGDSLGGIFEIHITGVPMGLGSYVQWDRKLDAKLSYALMGIQAIKGVEIGYGFQNAQREGSLVHDEIFYKEGQGYCRETNHAGGIEGGMSNGENIVIRCAMKPIPTLYTPLKTVDIATKETVLATVERSDTCAVPAASIVGEMVAITVIAQEFLRKFGSDSLEEIIKRWKDSI</sequence>
<evidence type="ECO:0000256" key="1">
    <source>
        <dbReference type="ARBA" id="ARBA00005044"/>
    </source>
</evidence>
<dbReference type="PROSITE" id="PS00787">
    <property type="entry name" value="CHORISMATE_SYNTHASE_1"/>
    <property type="match status" value="1"/>
</dbReference>
<dbReference type="Gene3D" id="3.60.150.10">
    <property type="entry name" value="Chorismate synthase AroC"/>
    <property type="match status" value="1"/>
</dbReference>
<comment type="catalytic activity">
    <reaction evidence="11 12">
        <text>5-O-(1-carboxyvinyl)-3-phosphoshikimate = chorismate + phosphate</text>
        <dbReference type="Rhea" id="RHEA:21020"/>
        <dbReference type="ChEBI" id="CHEBI:29748"/>
        <dbReference type="ChEBI" id="CHEBI:43474"/>
        <dbReference type="ChEBI" id="CHEBI:57701"/>
        <dbReference type="EC" id="4.2.3.5"/>
    </reaction>
</comment>
<evidence type="ECO:0000256" key="11">
    <source>
        <dbReference type="HAMAP-Rule" id="MF_00300"/>
    </source>
</evidence>
<evidence type="ECO:0000256" key="7">
    <source>
        <dbReference type="ARBA" id="ARBA00022827"/>
    </source>
</evidence>
<evidence type="ECO:0000256" key="2">
    <source>
        <dbReference type="ARBA" id="ARBA00008014"/>
    </source>
</evidence>
<feature type="binding site" evidence="11">
    <location>
        <position position="333"/>
    </location>
    <ligand>
        <name>FMN</name>
        <dbReference type="ChEBI" id="CHEBI:58210"/>
    </ligand>
</feature>
<accession>A0A0D8IHK2</accession>
<feature type="binding site" evidence="11">
    <location>
        <begin position="307"/>
        <end position="311"/>
    </location>
    <ligand>
        <name>FMN</name>
        <dbReference type="ChEBI" id="CHEBI:58210"/>
    </ligand>
</feature>
<evidence type="ECO:0000256" key="4">
    <source>
        <dbReference type="ARBA" id="ARBA00022605"/>
    </source>
</evidence>
<feature type="binding site" evidence="11">
    <location>
        <begin position="247"/>
        <end position="248"/>
    </location>
    <ligand>
        <name>FMN</name>
        <dbReference type="ChEBI" id="CHEBI:58210"/>
    </ligand>
</feature>
<keyword evidence="6 11" id="KW-0288">FMN</keyword>
<dbReference type="GO" id="GO:0004107">
    <property type="term" value="F:chorismate synthase activity"/>
    <property type="evidence" value="ECO:0007669"/>
    <property type="project" value="UniProtKB-UniRule"/>
</dbReference>
<feature type="binding site" evidence="11">
    <location>
        <position position="46"/>
    </location>
    <ligand>
        <name>NADP(+)</name>
        <dbReference type="ChEBI" id="CHEBI:58349"/>
    </ligand>
</feature>
<organism evidence="13 14">
    <name type="scientific">Clostridium aceticum</name>
    <dbReference type="NCBI Taxonomy" id="84022"/>
    <lineage>
        <taxon>Bacteria</taxon>
        <taxon>Bacillati</taxon>
        <taxon>Bacillota</taxon>
        <taxon>Clostridia</taxon>
        <taxon>Eubacteriales</taxon>
        <taxon>Clostridiaceae</taxon>
        <taxon>Clostridium</taxon>
    </lineage>
</organism>
<comment type="cofactor">
    <cofactor evidence="11 12">
        <name>FMNH2</name>
        <dbReference type="ChEBI" id="CHEBI:57618"/>
    </cofactor>
    <text evidence="11 12">Reduced FMN (FMNH(2)).</text>
</comment>
<dbReference type="InterPro" id="IPR035904">
    <property type="entry name" value="Chorismate_synth_AroC_sf"/>
</dbReference>
<dbReference type="Proteomes" id="UP000035704">
    <property type="component" value="Chromosome"/>
</dbReference>
<dbReference type="KEGG" id="cace:CACET_c04440"/>
<keyword evidence="14" id="KW-1185">Reference proteome</keyword>
<dbReference type="PANTHER" id="PTHR21085:SF0">
    <property type="entry name" value="CHORISMATE SYNTHASE"/>
    <property type="match status" value="1"/>
</dbReference>
<dbReference type="NCBIfam" id="TIGR00033">
    <property type="entry name" value="aroC"/>
    <property type="match status" value="1"/>
</dbReference>
<dbReference type="NCBIfam" id="NF003793">
    <property type="entry name" value="PRK05382.1"/>
    <property type="match status" value="1"/>
</dbReference>
<dbReference type="FunFam" id="3.60.150.10:FF:000002">
    <property type="entry name" value="Chorismate synthase"/>
    <property type="match status" value="1"/>
</dbReference>
<keyword evidence="9 11" id="KW-0057">Aromatic amino acid biosynthesis</keyword>
<protein>
    <recommendedName>
        <fullName evidence="3 11">Chorismate synthase</fullName>
        <shortName evidence="11">CS</shortName>
        <ecNumber evidence="3 11">4.2.3.5</ecNumber>
    </recommendedName>
    <alternativeName>
        <fullName evidence="11">5-enolpyruvylshikimate-3-phosphate phospholyase</fullName>
    </alternativeName>
</protein>
<evidence type="ECO:0000256" key="10">
    <source>
        <dbReference type="ARBA" id="ARBA00023239"/>
    </source>
</evidence>
<keyword evidence="5 11" id="KW-0285">Flavoprotein</keyword>
<dbReference type="GO" id="GO:0009073">
    <property type="term" value="P:aromatic amino acid family biosynthetic process"/>
    <property type="evidence" value="ECO:0007669"/>
    <property type="project" value="UniProtKB-KW"/>
</dbReference>
<dbReference type="PROSITE" id="PS00788">
    <property type="entry name" value="CHORISMATE_SYNTHASE_2"/>
    <property type="match status" value="1"/>
</dbReference>
<dbReference type="GO" id="GO:0008652">
    <property type="term" value="P:amino acid biosynthetic process"/>
    <property type="evidence" value="ECO:0007669"/>
    <property type="project" value="UniProtKB-KW"/>
</dbReference>
<comment type="pathway">
    <text evidence="1 11 12">Metabolic intermediate biosynthesis; chorismate biosynthesis; chorismate from D-erythrose 4-phosphate and phosphoenolpyruvate: step 7/7.</text>
</comment>
<dbReference type="SUPFAM" id="SSF103263">
    <property type="entry name" value="Chorismate synthase, AroC"/>
    <property type="match status" value="1"/>
</dbReference>
<evidence type="ECO:0000256" key="8">
    <source>
        <dbReference type="ARBA" id="ARBA00022857"/>
    </source>
</evidence>
<dbReference type="PATRIC" id="fig|84022.5.peg.1648"/>
<keyword evidence="7 11" id="KW-0274">FAD</keyword>
<dbReference type="GO" id="GO:0010181">
    <property type="term" value="F:FMN binding"/>
    <property type="evidence" value="ECO:0007669"/>
    <property type="project" value="TreeGrafter"/>
</dbReference>
<dbReference type="AlphaFoldDB" id="A0A0D8IHK2"/>
<evidence type="ECO:0000256" key="3">
    <source>
        <dbReference type="ARBA" id="ARBA00013036"/>
    </source>
</evidence>